<dbReference type="RefSeq" id="WP_213096242.1">
    <property type="nucleotide sequence ID" value="NZ_JAGYPH010000001.1"/>
</dbReference>
<reference evidence="5 6" key="1">
    <citation type="submission" date="2021-05" db="EMBL/GenBank/DDBJ databases">
        <title>Novel Bacillus species.</title>
        <authorList>
            <person name="Liu G."/>
        </authorList>
    </citation>
    <scope>NUCLEOTIDE SEQUENCE [LARGE SCALE GENOMIC DNA]</scope>
    <source>
        <strain evidence="5 6">FJAT-49682</strain>
    </source>
</reference>
<dbReference type="AlphaFoldDB" id="A0A942Z174"/>
<protein>
    <submittedName>
        <fullName evidence="5">Thioredoxin family protein</fullName>
    </submittedName>
</protein>
<evidence type="ECO:0000256" key="2">
    <source>
        <dbReference type="ARBA" id="ARBA00023157"/>
    </source>
</evidence>
<keyword evidence="3" id="KW-0676">Redox-active center</keyword>
<gene>
    <name evidence="5" type="ORF">KHA91_00280</name>
</gene>
<dbReference type="GO" id="GO:0005737">
    <property type="term" value="C:cytoplasm"/>
    <property type="evidence" value="ECO:0007669"/>
    <property type="project" value="TreeGrafter"/>
</dbReference>
<comment type="caution">
    <text evidence="5">The sequence shown here is derived from an EMBL/GenBank/DDBJ whole genome shotgun (WGS) entry which is preliminary data.</text>
</comment>
<evidence type="ECO:0000259" key="4">
    <source>
        <dbReference type="PROSITE" id="PS51352"/>
    </source>
</evidence>
<dbReference type="GO" id="GO:0015035">
    <property type="term" value="F:protein-disulfide reductase activity"/>
    <property type="evidence" value="ECO:0007669"/>
    <property type="project" value="TreeGrafter"/>
</dbReference>
<dbReference type="InterPro" id="IPR036249">
    <property type="entry name" value="Thioredoxin-like_sf"/>
</dbReference>
<dbReference type="EMBL" id="JAGYPN010000001">
    <property type="protein sequence ID" value="MBS4221188.1"/>
    <property type="molecule type" value="Genomic_DNA"/>
</dbReference>
<evidence type="ECO:0000313" key="5">
    <source>
        <dbReference type="EMBL" id="MBS4221188.1"/>
    </source>
</evidence>
<dbReference type="CDD" id="cd02947">
    <property type="entry name" value="TRX_family"/>
    <property type="match status" value="1"/>
</dbReference>
<comment type="similarity">
    <text evidence="1">Belongs to the thioredoxin family.</text>
</comment>
<organism evidence="5 6">
    <name type="scientific">Lederbergia citrea</name>
    <dbReference type="NCBI Taxonomy" id="2833581"/>
    <lineage>
        <taxon>Bacteria</taxon>
        <taxon>Bacillati</taxon>
        <taxon>Bacillota</taxon>
        <taxon>Bacilli</taxon>
        <taxon>Bacillales</taxon>
        <taxon>Bacillaceae</taxon>
        <taxon>Lederbergia</taxon>
    </lineage>
</organism>
<evidence type="ECO:0000256" key="3">
    <source>
        <dbReference type="ARBA" id="ARBA00023284"/>
    </source>
</evidence>
<feature type="domain" description="Thioredoxin" evidence="4">
    <location>
        <begin position="29"/>
        <end position="155"/>
    </location>
</feature>
<dbReference type="Gene3D" id="3.40.30.10">
    <property type="entry name" value="Glutaredoxin"/>
    <property type="match status" value="1"/>
</dbReference>
<dbReference type="SUPFAM" id="SSF52833">
    <property type="entry name" value="Thioredoxin-like"/>
    <property type="match status" value="1"/>
</dbReference>
<accession>A0A942Z174</accession>
<name>A0A942Z174_9BACI</name>
<keyword evidence="6" id="KW-1185">Reference proteome</keyword>
<dbReference type="InterPro" id="IPR013766">
    <property type="entry name" value="Thioredoxin_domain"/>
</dbReference>
<dbReference type="Proteomes" id="UP000676456">
    <property type="component" value="Unassembled WGS sequence"/>
</dbReference>
<dbReference type="PROSITE" id="PS51352">
    <property type="entry name" value="THIOREDOXIN_2"/>
    <property type="match status" value="1"/>
</dbReference>
<dbReference type="PANTHER" id="PTHR45663">
    <property type="entry name" value="GEO12009P1"/>
    <property type="match status" value="1"/>
</dbReference>
<dbReference type="Pfam" id="PF00085">
    <property type="entry name" value="Thioredoxin"/>
    <property type="match status" value="1"/>
</dbReference>
<evidence type="ECO:0000256" key="1">
    <source>
        <dbReference type="ARBA" id="ARBA00008987"/>
    </source>
</evidence>
<keyword evidence="2" id="KW-1015">Disulfide bond</keyword>
<evidence type="ECO:0000313" key="6">
    <source>
        <dbReference type="Proteomes" id="UP000676456"/>
    </source>
</evidence>
<sequence length="155" mass="17798">MKKVIIFLVVIIGLFAAIAVITKVQQNEKAEGNIYKKASLHPETIDQLNDPLYQNIILPDELEKKLKSGDDTTVYFYSPDCSFCKQTTPIVNPIAKKIDINLLQFNLKEFPEGRRNYGIEYTPTIVHFKNGKEQSRIVGAHTKEEFETYFNENVK</sequence>
<proteinExistence type="inferred from homology"/>
<dbReference type="PANTHER" id="PTHR45663:SF11">
    <property type="entry name" value="GEO12009P1"/>
    <property type="match status" value="1"/>
</dbReference>